<dbReference type="EC" id="2.3.-.-" evidence="3"/>
<accession>A0ABT8SD05</accession>
<dbReference type="EMBL" id="JAUKVY010000032">
    <property type="protein sequence ID" value="MDO1536791.1"/>
    <property type="molecule type" value="Genomic_DNA"/>
</dbReference>
<name>A0ABT8SD05_9BURK</name>
<evidence type="ECO:0000256" key="1">
    <source>
        <dbReference type="SAM" id="Phobius"/>
    </source>
</evidence>
<feature type="transmembrane region" description="Helical" evidence="1">
    <location>
        <begin position="352"/>
        <end position="370"/>
    </location>
</feature>
<keyword evidence="3" id="KW-0012">Acyltransferase</keyword>
<reference evidence="3" key="1">
    <citation type="submission" date="2023-06" db="EMBL/GenBank/DDBJ databases">
        <authorList>
            <person name="Jiang Y."/>
            <person name="Liu Q."/>
        </authorList>
    </citation>
    <scope>NUCLEOTIDE SEQUENCE</scope>
    <source>
        <strain evidence="3">CGMCC 1.12090</strain>
    </source>
</reference>
<evidence type="ECO:0000313" key="4">
    <source>
        <dbReference type="Proteomes" id="UP001169027"/>
    </source>
</evidence>
<feature type="transmembrane region" description="Helical" evidence="1">
    <location>
        <begin position="50"/>
        <end position="68"/>
    </location>
</feature>
<keyword evidence="1" id="KW-0812">Transmembrane</keyword>
<feature type="transmembrane region" description="Helical" evidence="1">
    <location>
        <begin position="145"/>
        <end position="168"/>
    </location>
</feature>
<evidence type="ECO:0000259" key="2">
    <source>
        <dbReference type="Pfam" id="PF01757"/>
    </source>
</evidence>
<gene>
    <name evidence="3" type="ORF">Q2T77_31430</name>
</gene>
<dbReference type="Proteomes" id="UP001169027">
    <property type="component" value="Unassembled WGS sequence"/>
</dbReference>
<organism evidence="3 4">
    <name type="scientific">Variovorax ginsengisoli</name>
    <dbReference type="NCBI Taxonomy" id="363844"/>
    <lineage>
        <taxon>Bacteria</taxon>
        <taxon>Pseudomonadati</taxon>
        <taxon>Pseudomonadota</taxon>
        <taxon>Betaproteobacteria</taxon>
        <taxon>Burkholderiales</taxon>
        <taxon>Comamonadaceae</taxon>
        <taxon>Variovorax</taxon>
    </lineage>
</organism>
<keyword evidence="1" id="KW-0472">Membrane</keyword>
<feature type="transmembrane region" description="Helical" evidence="1">
    <location>
        <begin position="256"/>
        <end position="272"/>
    </location>
</feature>
<dbReference type="PANTHER" id="PTHR23028:SF131">
    <property type="entry name" value="BLR2367 PROTEIN"/>
    <property type="match status" value="1"/>
</dbReference>
<feature type="transmembrane region" description="Helical" evidence="1">
    <location>
        <begin position="293"/>
        <end position="312"/>
    </location>
</feature>
<comment type="caution">
    <text evidence="3">The sequence shown here is derived from an EMBL/GenBank/DDBJ whole genome shotgun (WGS) entry which is preliminary data.</text>
</comment>
<feature type="domain" description="Acyltransferase 3" evidence="2">
    <location>
        <begin position="7"/>
        <end position="337"/>
    </location>
</feature>
<dbReference type="InterPro" id="IPR050879">
    <property type="entry name" value="Acyltransferase_3"/>
</dbReference>
<feature type="transmembrane region" description="Helical" evidence="1">
    <location>
        <begin position="204"/>
        <end position="225"/>
    </location>
</feature>
<dbReference type="InterPro" id="IPR002656">
    <property type="entry name" value="Acyl_transf_3_dom"/>
</dbReference>
<dbReference type="GO" id="GO:0016746">
    <property type="term" value="F:acyltransferase activity"/>
    <property type="evidence" value="ECO:0007669"/>
    <property type="project" value="UniProtKB-KW"/>
</dbReference>
<feature type="transmembrane region" description="Helical" evidence="1">
    <location>
        <begin position="180"/>
        <end position="198"/>
    </location>
</feature>
<keyword evidence="3" id="KW-0808">Transferase</keyword>
<keyword evidence="1" id="KW-1133">Transmembrane helix</keyword>
<dbReference type="Pfam" id="PF01757">
    <property type="entry name" value="Acyl_transf_3"/>
    <property type="match status" value="1"/>
</dbReference>
<feature type="transmembrane region" description="Helical" evidence="1">
    <location>
        <begin position="89"/>
        <end position="111"/>
    </location>
</feature>
<feature type="transmembrane region" description="Helical" evidence="1">
    <location>
        <begin position="232"/>
        <end position="250"/>
    </location>
</feature>
<protein>
    <submittedName>
        <fullName evidence="3">Acyltransferase</fullName>
        <ecNumber evidence="3">2.3.-.-</ecNumber>
    </submittedName>
</protein>
<proteinExistence type="predicted"/>
<dbReference type="PANTHER" id="PTHR23028">
    <property type="entry name" value="ACETYLTRANSFERASE"/>
    <property type="match status" value="1"/>
</dbReference>
<keyword evidence="4" id="KW-1185">Reference proteome</keyword>
<sequence>MGRMPLLDAVKGVACALIVGHHLARYGPLQEGASVLAPALFDWLAQDGRLAVQVFLVLAGFLAAGSLAPDGVLRVDRPLARVGQRYGRLVMPYLAALSFSVLVAALVRPWLDGDAVPAAPGLAQLLAHGLLLQDLLGFDALSTGVWYVAIDFQLFVLALAAIGLSELLQRRWALGRERSRWLVAGLVLALAVASLAVFNRRQELDVTAIYFFGSYGLGMLVFWIGRATRDSTWRYAVLLLALVGAAALALDWRSRIAIALVTALAVAVVQHRDGLAPAAWPRIGAPLVRLGRISYSLFLIHFPVLLLVSAAMSHLLPDTPWIDLMGLLATFALSIAAATLLYRWVESRPATWRAVLGLFAALLACGLLVSA</sequence>
<evidence type="ECO:0000313" key="3">
    <source>
        <dbReference type="EMBL" id="MDO1536791.1"/>
    </source>
</evidence>
<feature type="transmembrane region" description="Helical" evidence="1">
    <location>
        <begin position="324"/>
        <end position="345"/>
    </location>
</feature>